<evidence type="ECO:0000313" key="7">
    <source>
        <dbReference type="EMBL" id="CAF3954496.1"/>
    </source>
</evidence>
<dbReference type="Gene3D" id="2.40.10.500">
    <property type="match status" value="1"/>
</dbReference>
<dbReference type="Pfam" id="PF01436">
    <property type="entry name" value="NHL"/>
    <property type="match status" value="2"/>
</dbReference>
<feature type="repeat" description="NHL" evidence="2">
    <location>
        <begin position="282"/>
        <end position="321"/>
    </location>
</feature>
<dbReference type="PANTHER" id="PTHR46388">
    <property type="entry name" value="NHL REPEAT-CONTAINING PROTEIN 2"/>
    <property type="match status" value="1"/>
</dbReference>
<keyword evidence="1" id="KW-0677">Repeat</keyword>
<dbReference type="PROSITE" id="PS51125">
    <property type="entry name" value="NHL"/>
    <property type="match status" value="1"/>
</dbReference>
<dbReference type="Gene3D" id="2.120.10.30">
    <property type="entry name" value="TolB, C-terminal domain"/>
    <property type="match status" value="2"/>
</dbReference>
<evidence type="ECO:0000256" key="1">
    <source>
        <dbReference type="ARBA" id="ARBA00022737"/>
    </source>
</evidence>
<protein>
    <recommendedName>
        <fullName evidence="9">NHL repeat containing protein</fullName>
    </recommendedName>
</protein>
<feature type="chain" id="PRO_5036235142" description="NHL repeat containing protein" evidence="3">
    <location>
        <begin position="22"/>
        <end position="335"/>
    </location>
</feature>
<dbReference type="EMBL" id="CAJOAY010001693">
    <property type="protein sequence ID" value="CAF3875157.1"/>
    <property type="molecule type" value="Genomic_DNA"/>
</dbReference>
<dbReference type="Proteomes" id="UP000663845">
    <property type="component" value="Unassembled WGS sequence"/>
</dbReference>
<dbReference type="OrthoDB" id="654191at2759"/>
<evidence type="ECO:0008006" key="9">
    <source>
        <dbReference type="Google" id="ProtNLM"/>
    </source>
</evidence>
<feature type="signal peptide" evidence="3">
    <location>
        <begin position="1"/>
        <end position="21"/>
    </location>
</feature>
<dbReference type="CDD" id="cd05819">
    <property type="entry name" value="NHL"/>
    <property type="match status" value="1"/>
</dbReference>
<dbReference type="Proteomes" id="UP000663844">
    <property type="component" value="Unassembled WGS sequence"/>
</dbReference>
<dbReference type="EMBL" id="CAJNON010000167">
    <property type="protein sequence ID" value="CAF1059505.1"/>
    <property type="molecule type" value="Genomic_DNA"/>
</dbReference>
<reference evidence="6" key="1">
    <citation type="submission" date="2021-02" db="EMBL/GenBank/DDBJ databases">
        <authorList>
            <person name="Nowell W R."/>
        </authorList>
    </citation>
    <scope>NUCLEOTIDE SEQUENCE</scope>
</reference>
<dbReference type="EMBL" id="CAJNOG010000162">
    <property type="protein sequence ID" value="CAF1026451.1"/>
    <property type="molecule type" value="Genomic_DNA"/>
</dbReference>
<dbReference type="Proteomes" id="UP000663891">
    <property type="component" value="Unassembled WGS sequence"/>
</dbReference>
<name>A0A819G2J2_9BILA</name>
<organism evidence="6 8">
    <name type="scientific">Adineta steineri</name>
    <dbReference type="NCBI Taxonomy" id="433720"/>
    <lineage>
        <taxon>Eukaryota</taxon>
        <taxon>Metazoa</taxon>
        <taxon>Spiralia</taxon>
        <taxon>Gnathifera</taxon>
        <taxon>Rotifera</taxon>
        <taxon>Eurotatoria</taxon>
        <taxon>Bdelloidea</taxon>
        <taxon>Adinetida</taxon>
        <taxon>Adinetidae</taxon>
        <taxon>Adineta</taxon>
    </lineage>
</organism>
<dbReference type="InterPro" id="IPR001258">
    <property type="entry name" value="NHL_repeat"/>
</dbReference>
<dbReference type="InterPro" id="IPR011042">
    <property type="entry name" value="6-blade_b-propeller_TolB-like"/>
</dbReference>
<keyword evidence="3" id="KW-0732">Signal</keyword>
<proteinExistence type="predicted"/>
<evidence type="ECO:0000256" key="3">
    <source>
        <dbReference type="SAM" id="SignalP"/>
    </source>
</evidence>
<dbReference type="PANTHER" id="PTHR46388:SF2">
    <property type="entry name" value="NHL REPEAT-CONTAINING PROTEIN 2"/>
    <property type="match status" value="1"/>
</dbReference>
<evidence type="ECO:0000313" key="5">
    <source>
        <dbReference type="EMBL" id="CAF1059505.1"/>
    </source>
</evidence>
<dbReference type="EMBL" id="CAJOAZ010002728">
    <property type="protein sequence ID" value="CAF3954496.1"/>
    <property type="molecule type" value="Genomic_DNA"/>
</dbReference>
<gene>
    <name evidence="4" type="ORF">JYZ213_LOCUS17357</name>
    <name evidence="6" type="ORF">OKA104_LOCUS22828</name>
    <name evidence="7" type="ORF">OXD698_LOCUS26889</name>
    <name evidence="5" type="ORF">VCS650_LOCUS17861</name>
</gene>
<evidence type="ECO:0000313" key="8">
    <source>
        <dbReference type="Proteomes" id="UP000663881"/>
    </source>
</evidence>
<dbReference type="Proteomes" id="UP000663881">
    <property type="component" value="Unassembled WGS sequence"/>
</dbReference>
<evidence type="ECO:0000313" key="4">
    <source>
        <dbReference type="EMBL" id="CAF1026451.1"/>
    </source>
</evidence>
<accession>A0A819G2J2</accession>
<dbReference type="AlphaFoldDB" id="A0A819G2J2"/>
<comment type="caution">
    <text evidence="6">The sequence shown here is derived from an EMBL/GenBank/DDBJ whole genome shotgun (WGS) entry which is preliminary data.</text>
</comment>
<dbReference type="SUPFAM" id="SSF101898">
    <property type="entry name" value="NHL repeat"/>
    <property type="match status" value="1"/>
</dbReference>
<sequence length="335" mass="37459">MQFNLILNLAILSLFCGSVISINLSPCAKWNSSGIAVAGNSIYGNSSNELANPTGIFLDKGKKILYIADHNNGRIQVFLLNNTSNKSITLISNLKYPVRIYIDNQETIYIALDTSKRIEKWIKGATQGVQVGQECRGCSALWIDEEKDYVYMSEWIRNRVSKWSNKTENTTTVAGQSDRTGSTNQFLNGPKGFYFDKKSDTIYVADTGNHRIQKWIKDAEQGITVAGSSSGKRGEDAASLWFPENVLIDDQTNVIYVTDTNNNRIQRWLFNASQAETIIGASGRGNRTDQLNHPTDLAFDDEGNLYVCDSYNNRVQMFKLIDNQLCSKGNNSINE</sequence>
<evidence type="ECO:0000313" key="6">
    <source>
        <dbReference type="EMBL" id="CAF3875157.1"/>
    </source>
</evidence>
<evidence type="ECO:0000256" key="2">
    <source>
        <dbReference type="PROSITE-ProRule" id="PRU00504"/>
    </source>
</evidence>